<keyword evidence="3" id="KW-1185">Reference proteome</keyword>
<dbReference type="Proteomes" id="UP000054408">
    <property type="component" value="Unassembled WGS sequence"/>
</dbReference>
<feature type="transmembrane region" description="Helical" evidence="1">
    <location>
        <begin position="273"/>
        <end position="294"/>
    </location>
</feature>
<dbReference type="PANTHER" id="PTHR28658">
    <property type="entry name" value="TRANSMEMBRANE PROTEIN 180"/>
    <property type="match status" value="1"/>
</dbReference>
<dbReference type="InterPro" id="IPR036259">
    <property type="entry name" value="MFS_trans_sf"/>
</dbReference>
<dbReference type="OrthoDB" id="62987at2759"/>
<keyword evidence="1" id="KW-1133">Transmembrane helix</keyword>
<sequence length="475" mass="50860">MVVGVAQLYAVVGFGMVLVHNTFLVFAVDTFVAVHRLAFGPFASALAVFALWNSVNDLAFGWLLDGWLLKHQPDSPNWIGVHYGLALCAYDGVFTLVVLLHNALMTELAARPSVRGKAVSANALASVLASLPAFGAYLLWSPTDGPRFAAFQKLAVVFAVVSTLAIGGGAWLLQPHERRMREMRARKQRESESDKLMMEKKEGESQQRPLSLMRVLAALACLPNFVWFTAVNFLQILVCSFNNTFFRLFLDFYLGSVVSASARAMLVTASYVLPHVFTIVSGALVARHGAYLVIRALFRARVGLGVAAWLAVALPALGGTTTAAVCLGSFVVLNRLVTEGTCRLMNVALADVVDEEAAVAKRATPLSALIFGTNAFVTKPAQSLAPALGWYFLSASSSFASPAADGSAASSFFASDGDADARQATYSEASGELQSLIGKLVVLVPALAGSLQLLAWSQYSLRGWYLRTVKASHEA</sequence>
<organism evidence="2 3">
    <name type="scientific">Thecamonas trahens ATCC 50062</name>
    <dbReference type="NCBI Taxonomy" id="461836"/>
    <lineage>
        <taxon>Eukaryota</taxon>
        <taxon>Apusozoa</taxon>
        <taxon>Apusomonadida</taxon>
        <taxon>Apusomonadidae</taxon>
        <taxon>Thecamonas</taxon>
    </lineage>
</organism>
<keyword evidence="1 2" id="KW-0812">Transmembrane</keyword>
<name>A0A0L0DG70_THETB</name>
<feature type="transmembrane region" description="Helical" evidence="1">
    <location>
        <begin position="152"/>
        <end position="173"/>
    </location>
</feature>
<accession>A0A0L0DG70</accession>
<feature type="transmembrane region" description="Helical" evidence="1">
    <location>
        <begin position="6"/>
        <end position="28"/>
    </location>
</feature>
<dbReference type="AlphaFoldDB" id="A0A0L0DG70"/>
<gene>
    <name evidence="2" type="ORF">AMSG_06531</name>
</gene>
<dbReference type="OMA" id="WNSVNDP"/>
<dbReference type="eggNOG" id="ENOG502QSW5">
    <property type="taxonomic scope" value="Eukaryota"/>
</dbReference>
<feature type="transmembrane region" description="Helical" evidence="1">
    <location>
        <begin position="215"/>
        <end position="238"/>
    </location>
</feature>
<feature type="transmembrane region" description="Helical" evidence="1">
    <location>
        <begin position="306"/>
        <end position="333"/>
    </location>
</feature>
<dbReference type="EMBL" id="GL349465">
    <property type="protein sequence ID" value="KNC51180.1"/>
    <property type="molecule type" value="Genomic_DNA"/>
</dbReference>
<keyword evidence="1" id="KW-0472">Membrane</keyword>
<dbReference type="PANTHER" id="PTHR28658:SF1">
    <property type="entry name" value="MAJOR FACILITATOR SUPERFAMILY DOMAIN CONTAINING 13B"/>
    <property type="match status" value="1"/>
</dbReference>
<feature type="transmembrane region" description="Helical" evidence="1">
    <location>
        <begin position="75"/>
        <end position="100"/>
    </location>
</feature>
<dbReference type="SUPFAM" id="SSF103473">
    <property type="entry name" value="MFS general substrate transporter"/>
    <property type="match status" value="1"/>
</dbReference>
<reference evidence="2 3" key="1">
    <citation type="submission" date="2010-05" db="EMBL/GenBank/DDBJ databases">
        <title>The Genome Sequence of Thecamonas trahens ATCC 50062.</title>
        <authorList>
            <consortium name="The Broad Institute Genome Sequencing Platform"/>
            <person name="Russ C."/>
            <person name="Cuomo C."/>
            <person name="Shea T."/>
            <person name="Young S.K."/>
            <person name="Zeng Q."/>
            <person name="Koehrsen M."/>
            <person name="Haas B."/>
            <person name="Borodovsky M."/>
            <person name="Guigo R."/>
            <person name="Alvarado L."/>
            <person name="Berlin A."/>
            <person name="Bochicchio J."/>
            <person name="Borenstein D."/>
            <person name="Chapman S."/>
            <person name="Chen Z."/>
            <person name="Freedman E."/>
            <person name="Gellesch M."/>
            <person name="Goldberg J."/>
            <person name="Griggs A."/>
            <person name="Gujja S."/>
            <person name="Heilman E."/>
            <person name="Heiman D."/>
            <person name="Hepburn T."/>
            <person name="Howarth C."/>
            <person name="Jen D."/>
            <person name="Larson L."/>
            <person name="Mehta T."/>
            <person name="Park D."/>
            <person name="Pearson M."/>
            <person name="Roberts A."/>
            <person name="Saif S."/>
            <person name="Shenoy N."/>
            <person name="Sisk P."/>
            <person name="Stolte C."/>
            <person name="Sykes S."/>
            <person name="Thomson T."/>
            <person name="Walk T."/>
            <person name="White J."/>
            <person name="Yandava C."/>
            <person name="Burger G."/>
            <person name="Gray M.W."/>
            <person name="Holland P.W.H."/>
            <person name="King N."/>
            <person name="Lang F.B.F."/>
            <person name="Roger A.J."/>
            <person name="Ruiz-Trillo I."/>
            <person name="Lander E."/>
            <person name="Nusbaum C."/>
        </authorList>
    </citation>
    <scope>NUCLEOTIDE SEQUENCE [LARGE SCALE GENOMIC DNA]</scope>
    <source>
        <strain evidence="2 3">ATCC 50062</strain>
    </source>
</reference>
<dbReference type="GeneID" id="25565675"/>
<evidence type="ECO:0000313" key="3">
    <source>
        <dbReference type="Proteomes" id="UP000054408"/>
    </source>
</evidence>
<evidence type="ECO:0000256" key="1">
    <source>
        <dbReference type="SAM" id="Phobius"/>
    </source>
</evidence>
<feature type="transmembrane region" description="Helical" evidence="1">
    <location>
        <begin position="37"/>
        <end position="55"/>
    </location>
</feature>
<dbReference type="InterPro" id="IPR040035">
    <property type="entry name" value="TMEM180"/>
</dbReference>
<dbReference type="RefSeq" id="XP_013756382.1">
    <property type="nucleotide sequence ID" value="XM_013900928.1"/>
</dbReference>
<evidence type="ECO:0000313" key="2">
    <source>
        <dbReference type="EMBL" id="KNC51180.1"/>
    </source>
</evidence>
<feature type="transmembrane region" description="Helical" evidence="1">
    <location>
        <begin position="121"/>
        <end position="140"/>
    </location>
</feature>
<proteinExistence type="predicted"/>
<protein>
    <submittedName>
        <fullName evidence="2">Transmembrane protein 180</fullName>
    </submittedName>
</protein>